<evidence type="ECO:0000313" key="1">
    <source>
        <dbReference type="EMBL" id="GKV28127.1"/>
    </source>
</evidence>
<comment type="caution">
    <text evidence="1">The sequence shown here is derived from an EMBL/GenBank/DDBJ whole genome shotgun (WGS) entry which is preliminary data.</text>
</comment>
<proteinExistence type="predicted"/>
<sequence>MFSDRAYEENTYILPTQCEESLCGRSCHIFYGFGAINY</sequence>
<keyword evidence="2" id="KW-1185">Reference proteome</keyword>
<dbReference type="Proteomes" id="UP001054252">
    <property type="component" value="Unassembled WGS sequence"/>
</dbReference>
<evidence type="ECO:0000313" key="2">
    <source>
        <dbReference type="Proteomes" id="UP001054252"/>
    </source>
</evidence>
<dbReference type="AlphaFoldDB" id="A0AAV5KU52"/>
<name>A0AAV5KU52_9ROSI</name>
<reference evidence="1 2" key="1">
    <citation type="journal article" date="2021" name="Commun. Biol.">
        <title>The genome of Shorea leprosula (Dipterocarpaceae) highlights the ecological relevance of drought in aseasonal tropical rainforests.</title>
        <authorList>
            <person name="Ng K.K.S."/>
            <person name="Kobayashi M.J."/>
            <person name="Fawcett J.A."/>
            <person name="Hatakeyama M."/>
            <person name="Paape T."/>
            <person name="Ng C.H."/>
            <person name="Ang C.C."/>
            <person name="Tnah L.H."/>
            <person name="Lee C.T."/>
            <person name="Nishiyama T."/>
            <person name="Sese J."/>
            <person name="O'Brien M.J."/>
            <person name="Copetti D."/>
            <person name="Mohd Noor M.I."/>
            <person name="Ong R.C."/>
            <person name="Putra M."/>
            <person name="Sireger I.Z."/>
            <person name="Indrioko S."/>
            <person name="Kosugi Y."/>
            <person name="Izuno A."/>
            <person name="Isagi Y."/>
            <person name="Lee S.L."/>
            <person name="Shimizu K.K."/>
        </authorList>
    </citation>
    <scope>NUCLEOTIDE SEQUENCE [LARGE SCALE GENOMIC DNA]</scope>
    <source>
        <strain evidence="1">214</strain>
    </source>
</reference>
<dbReference type="EMBL" id="BPVZ01000078">
    <property type="protein sequence ID" value="GKV28127.1"/>
    <property type="molecule type" value="Genomic_DNA"/>
</dbReference>
<protein>
    <submittedName>
        <fullName evidence="1">Uncharacterized protein</fullName>
    </submittedName>
</protein>
<organism evidence="1 2">
    <name type="scientific">Rubroshorea leprosula</name>
    <dbReference type="NCBI Taxonomy" id="152421"/>
    <lineage>
        <taxon>Eukaryota</taxon>
        <taxon>Viridiplantae</taxon>
        <taxon>Streptophyta</taxon>
        <taxon>Embryophyta</taxon>
        <taxon>Tracheophyta</taxon>
        <taxon>Spermatophyta</taxon>
        <taxon>Magnoliopsida</taxon>
        <taxon>eudicotyledons</taxon>
        <taxon>Gunneridae</taxon>
        <taxon>Pentapetalae</taxon>
        <taxon>rosids</taxon>
        <taxon>malvids</taxon>
        <taxon>Malvales</taxon>
        <taxon>Dipterocarpaceae</taxon>
        <taxon>Rubroshorea</taxon>
    </lineage>
</organism>
<accession>A0AAV5KU52</accession>
<gene>
    <name evidence="1" type="ORF">SLEP1_g37212</name>
</gene>